<feature type="transmembrane region" description="Helical" evidence="1">
    <location>
        <begin position="82"/>
        <end position="108"/>
    </location>
</feature>
<feature type="transmembrane region" description="Helical" evidence="1">
    <location>
        <begin position="9"/>
        <end position="30"/>
    </location>
</feature>
<feature type="transmembrane region" description="Helical" evidence="1">
    <location>
        <begin position="128"/>
        <end position="147"/>
    </location>
</feature>
<reference evidence="3 5" key="2">
    <citation type="journal article" date="2019" name="Nat. Med.">
        <title>A library of human gut bacterial isolates paired with longitudinal multiomics data enables mechanistic microbiome research.</title>
        <authorList>
            <person name="Poyet M."/>
            <person name="Groussin M."/>
            <person name="Gibbons S.M."/>
            <person name="Avila-Pacheco J."/>
            <person name="Jiang X."/>
            <person name="Kearney S.M."/>
            <person name="Perrotta A.R."/>
            <person name="Berdy B."/>
            <person name="Zhao S."/>
            <person name="Lieberman T.D."/>
            <person name="Swanson P.K."/>
            <person name="Smith M."/>
            <person name="Roesemann S."/>
            <person name="Alexander J.E."/>
            <person name="Rich S.A."/>
            <person name="Livny J."/>
            <person name="Vlamakis H."/>
            <person name="Clish C."/>
            <person name="Bullock K."/>
            <person name="Deik A."/>
            <person name="Scott J."/>
            <person name="Pierce K.A."/>
            <person name="Xavier R.J."/>
            <person name="Alm E.J."/>
        </authorList>
    </citation>
    <scope>NUCLEOTIDE SEQUENCE [LARGE SCALE GENOMIC DNA]</scope>
    <source>
        <strain evidence="3 5">BIOML-A11</strain>
    </source>
</reference>
<sequence length="154" mass="17424">MPKNRLQEIVFTIMMVLVMVYAMICYNIALETGGMKNFVFKAALGEFPIMIIAGFIIDTFIAGPLAKKCAFKIVTPGKDRPIAIILAISVFSIWFMCPMMSFIATILFNGGFNSQIFATFCELVVRNFPMAFFWQLFVAGPLVRFIFGKIFREN</sequence>
<feature type="transmembrane region" description="Helical" evidence="1">
    <location>
        <begin position="42"/>
        <end position="61"/>
    </location>
</feature>
<name>A0A173QWN6_9FIRM</name>
<keyword evidence="1" id="KW-0472">Membrane</keyword>
<proteinExistence type="predicted"/>
<evidence type="ECO:0000313" key="2">
    <source>
        <dbReference type="EMBL" id="CUM69916.1"/>
    </source>
</evidence>
<evidence type="ECO:0000313" key="3">
    <source>
        <dbReference type="EMBL" id="MSC60371.1"/>
    </source>
</evidence>
<dbReference type="Proteomes" id="UP000095673">
    <property type="component" value="Unassembled WGS sequence"/>
</dbReference>
<evidence type="ECO:0000256" key="1">
    <source>
        <dbReference type="SAM" id="Phobius"/>
    </source>
</evidence>
<gene>
    <name evidence="2" type="ORF">ERS852580_00108</name>
    <name evidence="3" type="ORF">GKE07_09225</name>
</gene>
<dbReference type="EMBL" id="CYXM01000001">
    <property type="protein sequence ID" value="CUM69916.1"/>
    <property type="molecule type" value="Genomic_DNA"/>
</dbReference>
<protein>
    <submittedName>
        <fullName evidence="3">DUF2798 domain-containing protein</fullName>
    </submittedName>
</protein>
<reference evidence="2 4" key="1">
    <citation type="submission" date="2015-09" db="EMBL/GenBank/DDBJ databases">
        <authorList>
            <consortium name="Pathogen Informatics"/>
        </authorList>
    </citation>
    <scope>NUCLEOTIDE SEQUENCE [LARGE SCALE GENOMIC DNA]</scope>
    <source>
        <strain evidence="2 4">2789STDY5834968</strain>
    </source>
</reference>
<dbReference type="RefSeq" id="WP_022292983.1">
    <property type="nucleotide sequence ID" value="NZ_CP143947.1"/>
</dbReference>
<accession>A0A173QWN6</accession>
<dbReference type="EMBL" id="WKQP01000012">
    <property type="protein sequence ID" value="MSC60371.1"/>
    <property type="molecule type" value="Genomic_DNA"/>
</dbReference>
<dbReference type="OrthoDB" id="7062363at2"/>
<keyword evidence="1" id="KW-0812">Transmembrane</keyword>
<keyword evidence="1" id="KW-1133">Transmembrane helix</keyword>
<evidence type="ECO:0000313" key="5">
    <source>
        <dbReference type="Proteomes" id="UP000479563"/>
    </source>
</evidence>
<dbReference type="AlphaFoldDB" id="A0A173QWN6"/>
<dbReference type="InterPro" id="IPR021529">
    <property type="entry name" value="DUF2798"/>
</dbReference>
<evidence type="ECO:0000313" key="4">
    <source>
        <dbReference type="Proteomes" id="UP000095673"/>
    </source>
</evidence>
<dbReference type="Proteomes" id="UP000479563">
    <property type="component" value="Unassembled WGS sequence"/>
</dbReference>
<organism evidence="2 4">
    <name type="scientific">Agathobacter rectalis</name>
    <dbReference type="NCBI Taxonomy" id="39491"/>
    <lineage>
        <taxon>Bacteria</taxon>
        <taxon>Bacillati</taxon>
        <taxon>Bacillota</taxon>
        <taxon>Clostridia</taxon>
        <taxon>Lachnospirales</taxon>
        <taxon>Lachnospiraceae</taxon>
        <taxon>Agathobacter</taxon>
    </lineage>
</organism>
<dbReference type="Pfam" id="PF11391">
    <property type="entry name" value="DUF2798"/>
    <property type="match status" value="2"/>
</dbReference>